<protein>
    <submittedName>
        <fullName evidence="1">Uncharacterized protein</fullName>
    </submittedName>
</protein>
<proteinExistence type="predicted"/>
<reference evidence="1" key="1">
    <citation type="submission" date="2020-08" db="EMBL/GenBank/DDBJ databases">
        <title>Genome public.</title>
        <authorList>
            <person name="Liu C."/>
            <person name="Sun Q."/>
        </authorList>
    </citation>
    <scope>NUCLEOTIDE SEQUENCE</scope>
    <source>
        <strain evidence="1">NSJ-12</strain>
    </source>
</reference>
<dbReference type="EMBL" id="JACRSY010000054">
    <property type="protein sequence ID" value="MBC8581474.1"/>
    <property type="molecule type" value="Genomic_DNA"/>
</dbReference>
<dbReference type="AlphaFoldDB" id="A0A926EKW5"/>
<sequence length="89" mass="10450">MDKKDFIKFLLDERTEIEYDDKIFTKYIKGPLNKIKIGNDLIYEVHTEKKVLIVTNALYCTFNHDAYWDVAQLAGLEEIIADPNTLIRI</sequence>
<gene>
    <name evidence="1" type="ORF">H8718_18460</name>
</gene>
<name>A0A926EKW5_9FIRM</name>
<evidence type="ECO:0000313" key="1">
    <source>
        <dbReference type="EMBL" id="MBC8581474.1"/>
    </source>
</evidence>
<evidence type="ECO:0000313" key="2">
    <source>
        <dbReference type="Proteomes" id="UP000655830"/>
    </source>
</evidence>
<keyword evidence="2" id="KW-1185">Reference proteome</keyword>
<dbReference type="Proteomes" id="UP000655830">
    <property type="component" value="Unassembled WGS sequence"/>
</dbReference>
<comment type="caution">
    <text evidence="1">The sequence shown here is derived from an EMBL/GenBank/DDBJ whole genome shotgun (WGS) entry which is preliminary data.</text>
</comment>
<organism evidence="1 2">
    <name type="scientific">Zhenhengia yiwuensis</name>
    <dbReference type="NCBI Taxonomy" id="2763666"/>
    <lineage>
        <taxon>Bacteria</taxon>
        <taxon>Bacillati</taxon>
        <taxon>Bacillota</taxon>
        <taxon>Clostridia</taxon>
        <taxon>Lachnospirales</taxon>
        <taxon>Lachnospiraceae</taxon>
        <taxon>Zhenhengia</taxon>
    </lineage>
</organism>
<dbReference type="RefSeq" id="WP_249334421.1">
    <property type="nucleotide sequence ID" value="NZ_JACRSY010000054.1"/>
</dbReference>
<accession>A0A926EKW5</accession>